<dbReference type="SUPFAM" id="SSF48371">
    <property type="entry name" value="ARM repeat"/>
    <property type="match status" value="2"/>
</dbReference>
<feature type="region of interest" description="Disordered" evidence="8">
    <location>
        <begin position="875"/>
        <end position="904"/>
    </location>
</feature>
<evidence type="ECO:0000256" key="3">
    <source>
        <dbReference type="ARBA" id="ARBA00022517"/>
    </source>
</evidence>
<dbReference type="Pfam" id="PF23243">
    <property type="entry name" value="HEAT_HEATR1"/>
    <property type="match status" value="1"/>
</dbReference>
<keyword evidence="11" id="KW-1185">Reference proteome</keyword>
<evidence type="ECO:0000256" key="6">
    <source>
        <dbReference type="ARBA" id="ARBA00023274"/>
    </source>
</evidence>
<evidence type="ECO:0000256" key="7">
    <source>
        <dbReference type="RuleBase" id="RU367065"/>
    </source>
</evidence>
<dbReference type="SMART" id="SM01036">
    <property type="entry name" value="BP28CT"/>
    <property type="match status" value="1"/>
</dbReference>
<comment type="function">
    <text evidence="7">Involved in nucleolar processing of pre-18S ribosomal RNA.</text>
</comment>
<keyword evidence="5 7" id="KW-0539">Nucleus</keyword>
<evidence type="ECO:0000313" key="10">
    <source>
        <dbReference type="EMBL" id="WAR23288.1"/>
    </source>
</evidence>
<reference evidence="10" key="1">
    <citation type="submission" date="2022-11" db="EMBL/GenBank/DDBJ databases">
        <title>Centuries of genome instability and evolution in soft-shell clam transmissible cancer (bioRxiv).</title>
        <authorList>
            <person name="Hart S.F.M."/>
            <person name="Yonemitsu M.A."/>
            <person name="Giersch R.M."/>
            <person name="Beal B.F."/>
            <person name="Arriagada G."/>
            <person name="Davis B.W."/>
            <person name="Ostrander E.A."/>
            <person name="Goff S.P."/>
            <person name="Metzger M.J."/>
        </authorList>
    </citation>
    <scope>NUCLEOTIDE SEQUENCE</scope>
    <source>
        <strain evidence="10">MELC-2E11</strain>
        <tissue evidence="10">Siphon/mantle</tissue>
    </source>
</reference>
<dbReference type="InterPro" id="IPR022125">
    <property type="entry name" value="U3snoRNP10_N"/>
</dbReference>
<dbReference type="EMBL" id="CP111024">
    <property type="protein sequence ID" value="WAR23288.1"/>
    <property type="molecule type" value="Genomic_DNA"/>
</dbReference>
<dbReference type="Proteomes" id="UP001164746">
    <property type="component" value="Chromosome 13"/>
</dbReference>
<evidence type="ECO:0000313" key="11">
    <source>
        <dbReference type="Proteomes" id="UP001164746"/>
    </source>
</evidence>
<sequence length="2027" mass="229317">MTSLAKQLQKLAVPHTQAILGEDKKKASLLFDHKEAATIDRETFHALGINGLEELETIDSSFVEFEVSLFGDSSLTFERTVQTKDVNEKLDLAIRRFLIKMSPFCLLKPAHKALEWLIHRFHIHFYNTDELLMCFLPYHESKIFARVLQLIKFNAKITSKWDLLEPLQKAGVHLSRQTLVNHCRTDPAFMSFICDKIPKYVKVLSETEQTPKCRVLFSFYATTIIGVLEDGGASEVLLSALLPHISRGLQSRLAEYKAASYMILAQLFHTTRLKPGLLKTLQQIVAKSLVPELLTEGVACLLLMFQTQDMASINITKKSFRHLCKHFSVVEAIIQLYAQFEAQKFLVSFLDRIIPAAFKLAVGMATSGESSQSDSSYTEESVDDRIKESLQGIVRQLEGKHSAAVDKAVSRRLSECGNQSDRDLVQEFLNLYVLSVPHQLIADSETSLVLSLNHRLASVREKAVQTLIDSRDELEDASFLRDSLQMRLQDDDYNVVSAALSVAKELWDVLEDDQNTLYLLKNIVSKGIEEEAWEKPSKQALKILTHFSRSDLHLQVFASLVPCLFMVKESKFNLDLIKDVMTSPLVVKNTMLKSVGTEWKVHNKVVSSGKSGVVNQVVGQCLAVGLHRLGTDMQWKLLEGWWDWSRDIQDVRRACLVLVVLDNLITVVTEPKLRLDFCHWQARLVDTLVKEKRVACSLCSWTLVKNPWSDVINKTQLDTQVPEGYILKALYGVVMALTCFSDIEQQFQMLGLMWTQHANNRATELGLTLTLQARALCMGLNLFNSAKLAAARTIVQSPTVMLDLLVVLTSVHTPIRRQGLAIAHQLLTTAKTHNTVFAPFLKRLVKYEGEILADKDYVRLVMHSLFKHTDLMKKDGTAASPRKGRQSLRKTRSKPDGTMPEDLAAGETDRQWSLAAFLAIIAREATPPYQQAVLLQVFSRLNNKDVLVSLMDLMTRLLDQDKLLTSVQTECLGLLLERFTPETVDCLAPGTQGLQLFLKALKRSGLETEMGSVGAPQLVAINQITKDLYAALMDESQCEILSTLFDICVDSKQLDVATHIRRGIKHLLLEGKHIDTELRKCLKTSTASTVREAKRLKKPDPTPEQVGLTEFDSRDWLRATVVLEAVHTKKKVNNFTVLVPTCFQILSSILESDNHSSAEYLKQLILTLLYNICTRLDSLEEGTASVPERQFNMDLIVQCIRSSDNPQTHHHALLLLTAAAKIFPEHLLHNMMSVFTFMGANIMRQDDAYSFHIISKILETVVPALITACEQRKRVPKGVTNDLDDIITMVIQVFVDSYPYVPEHRRHLLFNKLLSVIGEKRYLWRLVSLMMKHVVSKGTLKSELAVDTPQDSGSSDTDFCLLLCADFSSTVQLSSAKHMLEYILKLPDEKEDDTPRLVRREPESFSKLQKEDAAVFNPPVHTDKQLRHFKYAVINLLVQLFSSPEFVLQVGSDDGGDVLQEFRGLLETVLQFVSLMPESMFIDVIGGLLSHDLPTIQRRAMDLLNTKLQHQKDMEHVESASLLPLVERLRGLVESLEHEVTEDSVQNCQTAFISLKLLCRNIGSQHREPFVEVLKTSVEVFKNEAVGVSVSSCALLCIAEICQTLRVHVIQHLPTFMPAIITVLADHKQLVMNELYVVSVVTTLNKVMENLAHFLSPYLHDILTHVCILSSKTEKYDILQKPAVQMRMKTIRATLSTNLPTRVLLPVVTECYSTLVTTSKMGVVCLMSVFGEHLTSIPREEMTSHMTQLQTFFLRCLDVRVDFPELSNKKTMELESVTIDTIIAMVLKLSEATFKPFLFKVFDWATTDPDHRDRILVFYRLTDRLSEKLRSLFSMFAGNIVDHAAKILDENNSLKNNKKFFPTDKSKRKKGCQVLTYILDTVTKCCQYDTQGFINKERFDLLMQPLVDQLENEAGGDEVYGSRVHDHLVPCIVQLCVAAGDDSLWRSLNYQLCLKTRSQDSKVKEASLVTLDELHKKLGEDYMPLLPDTVPFLAELMEDECEAVEKKCHEVIREMEKTLGEPLQKYF</sequence>
<dbReference type="Gene3D" id="1.25.10.10">
    <property type="entry name" value="Leucine-rich Repeat Variant"/>
    <property type="match status" value="2"/>
</dbReference>
<evidence type="ECO:0000256" key="4">
    <source>
        <dbReference type="ARBA" id="ARBA00022552"/>
    </source>
</evidence>
<comment type="subcellular location">
    <subcellularLocation>
        <location evidence="1 7">Nucleus</location>
        <location evidence="1 7">Nucleolus</location>
    </subcellularLocation>
</comment>
<feature type="compositionally biased region" description="Basic residues" evidence="8">
    <location>
        <begin position="882"/>
        <end position="892"/>
    </location>
</feature>
<dbReference type="InterPro" id="IPR056473">
    <property type="entry name" value="HEAT_Utp10/HEAT1"/>
</dbReference>
<dbReference type="Pfam" id="PF08146">
    <property type="entry name" value="BP28CT"/>
    <property type="match status" value="1"/>
</dbReference>
<dbReference type="InterPro" id="IPR016024">
    <property type="entry name" value="ARM-type_fold"/>
</dbReference>
<dbReference type="InterPro" id="IPR012954">
    <property type="entry name" value="BP28_C_dom"/>
</dbReference>
<proteinExistence type="inferred from homology"/>
<dbReference type="InterPro" id="IPR040191">
    <property type="entry name" value="UTP10"/>
</dbReference>
<name>A0ABY7FRA6_MYAAR</name>
<keyword evidence="4 7" id="KW-0698">rRNA processing</keyword>
<dbReference type="PANTHER" id="PTHR13457:SF1">
    <property type="entry name" value="HEAT REPEAT-CONTAINING PROTEIN 1"/>
    <property type="match status" value="1"/>
</dbReference>
<evidence type="ECO:0000256" key="1">
    <source>
        <dbReference type="ARBA" id="ARBA00004604"/>
    </source>
</evidence>
<evidence type="ECO:0000256" key="5">
    <source>
        <dbReference type="ARBA" id="ARBA00023242"/>
    </source>
</evidence>
<keyword evidence="3 7" id="KW-0690">Ribosome biogenesis</keyword>
<comment type="similarity">
    <text evidence="2 7">Belongs to the HEATR1/UTP10 family.</text>
</comment>
<evidence type="ECO:0000256" key="2">
    <source>
        <dbReference type="ARBA" id="ARBA00010559"/>
    </source>
</evidence>
<dbReference type="Pfam" id="PF12397">
    <property type="entry name" value="U3snoRNP10"/>
    <property type="match status" value="1"/>
</dbReference>
<gene>
    <name evidence="10" type="ORF">MAR_036957</name>
</gene>
<dbReference type="PANTHER" id="PTHR13457">
    <property type="entry name" value="BAP28"/>
    <property type="match status" value="1"/>
</dbReference>
<dbReference type="InterPro" id="IPR011989">
    <property type="entry name" value="ARM-like"/>
</dbReference>
<evidence type="ECO:0000256" key="8">
    <source>
        <dbReference type="SAM" id="MobiDB-lite"/>
    </source>
</evidence>
<organism evidence="10 11">
    <name type="scientific">Mya arenaria</name>
    <name type="common">Soft-shell clam</name>
    <dbReference type="NCBI Taxonomy" id="6604"/>
    <lineage>
        <taxon>Eukaryota</taxon>
        <taxon>Metazoa</taxon>
        <taxon>Spiralia</taxon>
        <taxon>Lophotrochozoa</taxon>
        <taxon>Mollusca</taxon>
        <taxon>Bivalvia</taxon>
        <taxon>Autobranchia</taxon>
        <taxon>Heteroconchia</taxon>
        <taxon>Euheterodonta</taxon>
        <taxon>Imparidentia</taxon>
        <taxon>Neoheterodontei</taxon>
        <taxon>Myida</taxon>
        <taxon>Myoidea</taxon>
        <taxon>Myidae</taxon>
        <taxon>Mya</taxon>
    </lineage>
</organism>
<keyword evidence="6 7" id="KW-0687">Ribonucleoprotein</keyword>
<protein>
    <recommendedName>
        <fullName evidence="7">HEAT repeat-containing protein 1</fullName>
    </recommendedName>
</protein>
<feature type="domain" description="BP28 C-terminal" evidence="9">
    <location>
        <begin position="1739"/>
        <end position="1893"/>
    </location>
</feature>
<evidence type="ECO:0000259" key="9">
    <source>
        <dbReference type="SMART" id="SM01036"/>
    </source>
</evidence>
<accession>A0ABY7FRA6</accession>